<accession>A0A0C3CLV2</accession>
<dbReference type="InterPro" id="IPR042263">
    <property type="entry name" value="DPH1/DPH2_1"/>
</dbReference>
<dbReference type="InterPro" id="IPR035435">
    <property type="entry name" value="DPH1/DPH2_euk_archaea"/>
</dbReference>
<evidence type="ECO:0000256" key="16">
    <source>
        <dbReference type="ARBA" id="ARBA00048403"/>
    </source>
</evidence>
<feature type="compositionally biased region" description="Polar residues" evidence="18">
    <location>
        <begin position="27"/>
        <end position="39"/>
    </location>
</feature>
<evidence type="ECO:0000256" key="14">
    <source>
        <dbReference type="ARBA" id="ARBA00032789"/>
    </source>
</evidence>
<evidence type="ECO:0000256" key="7">
    <source>
        <dbReference type="ARBA" id="ARBA00022679"/>
    </source>
</evidence>
<dbReference type="InterPro" id="IPR042264">
    <property type="entry name" value="DPH1/DPH2_2"/>
</dbReference>
<dbReference type="GO" id="GO:0051536">
    <property type="term" value="F:iron-sulfur cluster binding"/>
    <property type="evidence" value="ECO:0007669"/>
    <property type="project" value="UniProtKB-KW"/>
</dbReference>
<proteinExistence type="inferred from homology"/>
<keyword evidence="10" id="KW-0408">Iron</keyword>
<comment type="similarity">
    <text evidence="3">Belongs to the DPH1/DPH2 family. DPH1 subfamily.</text>
</comment>
<dbReference type="GO" id="GO:0017183">
    <property type="term" value="P:protein histidyl modification to diphthamide"/>
    <property type="evidence" value="ECO:0007669"/>
    <property type="project" value="UniProtKB-UniPathway"/>
</dbReference>
<comment type="catalytic activity">
    <reaction evidence="16">
        <text>L-histidyl-[translation elongation factor 2] + S-adenosyl-L-methionine = 2-[(3S)-amino-3-carboxypropyl]-L-histidyl-[translation elongation factor 2] + S-methyl-5'-thioadenosine + H(+)</text>
        <dbReference type="Rhea" id="RHEA:36783"/>
        <dbReference type="Rhea" id="RHEA-COMP:9748"/>
        <dbReference type="Rhea" id="RHEA-COMP:9749"/>
        <dbReference type="ChEBI" id="CHEBI:15378"/>
        <dbReference type="ChEBI" id="CHEBI:17509"/>
        <dbReference type="ChEBI" id="CHEBI:29979"/>
        <dbReference type="ChEBI" id="CHEBI:59789"/>
        <dbReference type="ChEBI" id="CHEBI:73995"/>
        <dbReference type="EC" id="2.5.1.108"/>
    </reaction>
</comment>
<protein>
    <recommendedName>
        <fullName evidence="5">2-(3-amino-3-carboxypropyl)histidine synthase subunit 1</fullName>
        <ecNumber evidence="4">2.5.1.108</ecNumber>
    </recommendedName>
    <alternativeName>
        <fullName evidence="13">Diphthamide biosynthesis protein 1</fullName>
    </alternativeName>
    <alternativeName>
        <fullName evidence="14">Diphtheria toxin resistance protein 1</fullName>
    </alternativeName>
    <alternativeName>
        <fullName evidence="12">S-adenosyl-L-methionine:L-histidine 3-amino-3-carboxypropyltransferase 1</fullName>
    </alternativeName>
</protein>
<evidence type="ECO:0000256" key="6">
    <source>
        <dbReference type="ARBA" id="ARBA00022490"/>
    </source>
</evidence>
<comment type="subunit">
    <text evidence="15">Component of the 2-(3-amino-3-carboxypropyl)histidine synthase complex composed of DPH1, DPH2, DPH3 and a NADH-dependent reductase, predominantly CBR1.</text>
</comment>
<evidence type="ECO:0000256" key="13">
    <source>
        <dbReference type="ARBA" id="ARBA00032574"/>
    </source>
</evidence>
<evidence type="ECO:0000256" key="15">
    <source>
        <dbReference type="ARBA" id="ARBA00034128"/>
    </source>
</evidence>
<feature type="region of interest" description="Disordered" evidence="18">
    <location>
        <begin position="1"/>
        <end position="39"/>
    </location>
</feature>
<evidence type="ECO:0000256" key="5">
    <source>
        <dbReference type="ARBA" id="ARBA00021915"/>
    </source>
</evidence>
<dbReference type="PIRSF" id="PIRSF004967">
    <property type="entry name" value="DPH1"/>
    <property type="match status" value="1"/>
</dbReference>
<reference evidence="19 20" key="1">
    <citation type="submission" date="2014-04" db="EMBL/GenBank/DDBJ databases">
        <authorList>
            <consortium name="DOE Joint Genome Institute"/>
            <person name="Kuo A."/>
            <person name="Tarkka M."/>
            <person name="Buscot F."/>
            <person name="Kohler A."/>
            <person name="Nagy L.G."/>
            <person name="Floudas D."/>
            <person name="Copeland A."/>
            <person name="Barry K.W."/>
            <person name="Cichocki N."/>
            <person name="Veneault-Fourrey C."/>
            <person name="LaButti K."/>
            <person name="Lindquist E.A."/>
            <person name="Lipzen A."/>
            <person name="Lundell T."/>
            <person name="Morin E."/>
            <person name="Murat C."/>
            <person name="Sun H."/>
            <person name="Tunlid A."/>
            <person name="Henrissat B."/>
            <person name="Grigoriev I.V."/>
            <person name="Hibbett D.S."/>
            <person name="Martin F."/>
            <person name="Nordberg H.P."/>
            <person name="Cantor M.N."/>
            <person name="Hua S.X."/>
        </authorList>
    </citation>
    <scope>NUCLEOTIDE SEQUENCE [LARGE SCALE GENOMIC DNA]</scope>
    <source>
        <strain evidence="19 20">F 1598</strain>
    </source>
</reference>
<dbReference type="HOGENOM" id="CLU_037146_1_1_1"/>
<keyword evidence="9" id="KW-0479">Metal-binding</keyword>
<evidence type="ECO:0000256" key="12">
    <source>
        <dbReference type="ARBA" id="ARBA00031690"/>
    </source>
</evidence>
<feature type="region of interest" description="Disordered" evidence="18">
    <location>
        <begin position="218"/>
        <end position="237"/>
    </location>
</feature>
<dbReference type="Pfam" id="PF01866">
    <property type="entry name" value="Diphthamide_syn"/>
    <property type="match status" value="2"/>
</dbReference>
<evidence type="ECO:0000256" key="17">
    <source>
        <dbReference type="ARBA" id="ARBA00060338"/>
    </source>
</evidence>
<dbReference type="FunFam" id="3.40.50.11840:FF:000001">
    <property type="entry name" value="2-(3-amino-3-carboxypropyl)histidine synthase subunit 1"/>
    <property type="match status" value="1"/>
</dbReference>
<evidence type="ECO:0000256" key="9">
    <source>
        <dbReference type="ARBA" id="ARBA00022723"/>
    </source>
</evidence>
<dbReference type="UniPathway" id="UPA00559"/>
<evidence type="ECO:0000256" key="8">
    <source>
        <dbReference type="ARBA" id="ARBA00022691"/>
    </source>
</evidence>
<dbReference type="Proteomes" id="UP000054166">
    <property type="component" value="Unassembled WGS sequence"/>
</dbReference>
<dbReference type="NCBIfam" id="TIGR00322">
    <property type="entry name" value="diphth2_R"/>
    <property type="match status" value="3"/>
</dbReference>
<dbReference type="AlphaFoldDB" id="A0A0C3CLV2"/>
<comment type="pathway">
    <text evidence="2">Protein modification; peptidyl-diphthamide biosynthesis.</text>
</comment>
<dbReference type="STRING" id="765440.A0A0C3CLV2"/>
<dbReference type="Gene3D" id="3.40.50.11850">
    <property type="entry name" value="Diphthamide synthesis DPH1/DPH2 domain 2"/>
    <property type="match status" value="1"/>
</dbReference>
<evidence type="ECO:0000256" key="4">
    <source>
        <dbReference type="ARBA" id="ARBA00012221"/>
    </source>
</evidence>
<comment type="cofactor">
    <cofactor evidence="1">
        <name>[4Fe-4S] cluster</name>
        <dbReference type="ChEBI" id="CHEBI:49883"/>
    </cofactor>
</comment>
<dbReference type="Gene3D" id="3.40.50.11860">
    <property type="entry name" value="Diphthamide synthesis DPH1/DPH2 domain 3"/>
    <property type="match status" value="1"/>
</dbReference>
<gene>
    <name evidence="19" type="ORF">PILCRDRAFT_811072</name>
</gene>
<feature type="compositionally biased region" description="Polar residues" evidence="18">
    <location>
        <begin position="221"/>
        <end position="236"/>
    </location>
</feature>
<dbReference type="FunCoup" id="A0A0C3CLV2">
    <property type="interactions" value="345"/>
</dbReference>
<dbReference type="PANTHER" id="PTHR10762">
    <property type="entry name" value="DIPHTHAMIDE BIOSYNTHESIS PROTEIN"/>
    <property type="match status" value="1"/>
</dbReference>
<sequence length="535" mass="58853">MTEGSKPPSLSSPPTVKKPRKRFVGSKSATPSKPGVSSTFANQIPQDILSDALLNEAIKQLPSNYSFEIHKTIHHVRKNNAKMVALQMPEGLQMFACTIADIIERFTSALTVIMGDVTYGACCIDDYTAVALGCDMLVHYGHSCLVPMDQTTIKTLYIFVEIAIDSRHLAQTVRLNFPSDRQQFHESLLDSEETDSQIPTGQIIARTRHLRIEGPSVDANRLTNDNMASTSGSSSHEPTRLALVSTIQFVAALQRLKEDLTGETIDSIQPVGLLQDAPPNSTGNDVSNSSQAALWSGRYEATIPRSKPLSPGEILGCTAPRLGEVDALVYLGDGRFHLESIMIANPHVPAFRYDPYSKKLTRERYDHGEMRMVRDQAVQDARKSIEAFSRDSSVDVNNLLDTTEPPLWGVILGTLGRQGSFKQLQAITNQLSTSRTPIPYVPILLSELSPAKLALFNPHISAFVQTSCPRLSIDWGYAFDRPLLSPYETAVAVGKAIGWMDEKKAGKERVEGGVYPMDFYEAGSPWAISRNKATF</sequence>
<dbReference type="InterPro" id="IPR042265">
    <property type="entry name" value="DPH1/DPH2_3"/>
</dbReference>
<comment type="function">
    <text evidence="17">Catalyzes the first step of diphthamide biosynthesis, a post-translational modification of histidine which occurs in elongation factor 2. DPH1 and DPH2 transfer a 3-amino-3-carboxypropyl (ACP) group from S-adenosyl-L-methionine (SAM) to a histidine residue, the reaction is assisted by a reduction system comprising DPH3 and a NADH-dependent reductase, predominantly CBR1.</text>
</comment>
<evidence type="ECO:0000313" key="19">
    <source>
        <dbReference type="EMBL" id="KIM90632.1"/>
    </source>
</evidence>
<evidence type="ECO:0000313" key="20">
    <source>
        <dbReference type="Proteomes" id="UP000054166"/>
    </source>
</evidence>
<keyword evidence="6" id="KW-0963">Cytoplasm</keyword>
<evidence type="ECO:0000256" key="11">
    <source>
        <dbReference type="ARBA" id="ARBA00023014"/>
    </source>
</evidence>
<dbReference type="FunFam" id="3.40.50.11850:FF:000006">
    <property type="entry name" value="2-(3-amino-3-carboxypropyl)histidine synthase subunit 1"/>
    <property type="match status" value="1"/>
</dbReference>
<dbReference type="EMBL" id="KN832972">
    <property type="protein sequence ID" value="KIM90632.1"/>
    <property type="molecule type" value="Genomic_DNA"/>
</dbReference>
<keyword evidence="20" id="KW-1185">Reference proteome</keyword>
<dbReference type="GO" id="GO:0046872">
    <property type="term" value="F:metal ion binding"/>
    <property type="evidence" value="ECO:0007669"/>
    <property type="project" value="UniProtKB-KW"/>
</dbReference>
<organism evidence="19 20">
    <name type="scientific">Piloderma croceum (strain F 1598)</name>
    <dbReference type="NCBI Taxonomy" id="765440"/>
    <lineage>
        <taxon>Eukaryota</taxon>
        <taxon>Fungi</taxon>
        <taxon>Dikarya</taxon>
        <taxon>Basidiomycota</taxon>
        <taxon>Agaricomycotina</taxon>
        <taxon>Agaricomycetes</taxon>
        <taxon>Agaricomycetidae</taxon>
        <taxon>Atheliales</taxon>
        <taxon>Atheliaceae</taxon>
        <taxon>Piloderma</taxon>
    </lineage>
</organism>
<evidence type="ECO:0000256" key="18">
    <source>
        <dbReference type="SAM" id="MobiDB-lite"/>
    </source>
</evidence>
<evidence type="ECO:0000256" key="3">
    <source>
        <dbReference type="ARBA" id="ARBA00010173"/>
    </source>
</evidence>
<keyword evidence="8" id="KW-0949">S-adenosyl-L-methionine</keyword>
<evidence type="ECO:0000256" key="10">
    <source>
        <dbReference type="ARBA" id="ARBA00023004"/>
    </source>
</evidence>
<dbReference type="InParanoid" id="A0A0C3CLV2"/>
<evidence type="ECO:0000256" key="1">
    <source>
        <dbReference type="ARBA" id="ARBA00001966"/>
    </source>
</evidence>
<dbReference type="InterPro" id="IPR016435">
    <property type="entry name" value="DPH1/DPH2"/>
</dbReference>
<name>A0A0C3CLV2_PILCF</name>
<dbReference type="EC" id="2.5.1.108" evidence="4"/>
<evidence type="ECO:0000256" key="2">
    <source>
        <dbReference type="ARBA" id="ARBA00005156"/>
    </source>
</evidence>
<dbReference type="SFLD" id="SFLDS00032">
    <property type="entry name" value="Radical_SAM_3-amino-3-carboxyp"/>
    <property type="match status" value="1"/>
</dbReference>
<dbReference type="PANTHER" id="PTHR10762:SF1">
    <property type="entry name" value="2-(3-AMINO-3-CARBOXYPROPYL)HISTIDINE SYNTHASE SUBUNIT 1"/>
    <property type="match status" value="1"/>
</dbReference>
<dbReference type="Gene3D" id="3.40.50.11840">
    <property type="entry name" value="Diphthamide synthesis DPH1/DPH2 domain 1"/>
    <property type="match status" value="1"/>
</dbReference>
<keyword evidence="11" id="KW-0411">Iron-sulfur</keyword>
<reference evidence="20" key="2">
    <citation type="submission" date="2015-01" db="EMBL/GenBank/DDBJ databases">
        <title>Evolutionary Origins and Diversification of the Mycorrhizal Mutualists.</title>
        <authorList>
            <consortium name="DOE Joint Genome Institute"/>
            <consortium name="Mycorrhizal Genomics Consortium"/>
            <person name="Kohler A."/>
            <person name="Kuo A."/>
            <person name="Nagy L.G."/>
            <person name="Floudas D."/>
            <person name="Copeland A."/>
            <person name="Barry K.W."/>
            <person name="Cichocki N."/>
            <person name="Veneault-Fourrey C."/>
            <person name="LaButti K."/>
            <person name="Lindquist E.A."/>
            <person name="Lipzen A."/>
            <person name="Lundell T."/>
            <person name="Morin E."/>
            <person name="Murat C."/>
            <person name="Riley R."/>
            <person name="Ohm R."/>
            <person name="Sun H."/>
            <person name="Tunlid A."/>
            <person name="Henrissat B."/>
            <person name="Grigoriev I.V."/>
            <person name="Hibbett D.S."/>
            <person name="Martin F."/>
        </authorList>
    </citation>
    <scope>NUCLEOTIDE SEQUENCE [LARGE SCALE GENOMIC DNA]</scope>
    <source>
        <strain evidence="20">F 1598</strain>
    </source>
</reference>
<dbReference type="OrthoDB" id="1649088at2759"/>
<keyword evidence="7" id="KW-0808">Transferase</keyword>
<dbReference type="GO" id="GO:0090560">
    <property type="term" value="F:2-(3-amino-3-carboxypropyl)histidine synthase activity"/>
    <property type="evidence" value="ECO:0007669"/>
    <property type="project" value="UniProtKB-EC"/>
</dbReference>